<evidence type="ECO:0000313" key="3">
    <source>
        <dbReference type="EMBL" id="QDT75420.1"/>
    </source>
</evidence>
<dbReference type="OrthoDB" id="5624446at2"/>
<dbReference type="GO" id="GO:0005886">
    <property type="term" value="C:plasma membrane"/>
    <property type="evidence" value="ECO:0007669"/>
    <property type="project" value="InterPro"/>
</dbReference>
<reference evidence="3 4" key="1">
    <citation type="submission" date="2019-02" db="EMBL/GenBank/DDBJ databases">
        <title>Deep-cultivation of Planctomycetes and their phenomic and genomic characterization uncovers novel biology.</title>
        <authorList>
            <person name="Wiegand S."/>
            <person name="Jogler M."/>
            <person name="Boedeker C."/>
            <person name="Pinto D."/>
            <person name="Vollmers J."/>
            <person name="Rivas-Marin E."/>
            <person name="Kohn T."/>
            <person name="Peeters S.H."/>
            <person name="Heuer A."/>
            <person name="Rast P."/>
            <person name="Oberbeckmann S."/>
            <person name="Bunk B."/>
            <person name="Jeske O."/>
            <person name="Meyerdierks A."/>
            <person name="Storesund J.E."/>
            <person name="Kallscheuer N."/>
            <person name="Luecker S."/>
            <person name="Lage O.M."/>
            <person name="Pohl T."/>
            <person name="Merkel B.J."/>
            <person name="Hornburger P."/>
            <person name="Mueller R.-W."/>
            <person name="Bruemmer F."/>
            <person name="Labrenz M."/>
            <person name="Spormann A.M."/>
            <person name="Op den Camp H."/>
            <person name="Overmann J."/>
            <person name="Amann R."/>
            <person name="Jetten M.S.M."/>
            <person name="Mascher T."/>
            <person name="Medema M.H."/>
            <person name="Devos D.P."/>
            <person name="Kaster A.-K."/>
            <person name="Ovreas L."/>
            <person name="Rohde M."/>
            <person name="Galperin M.Y."/>
            <person name="Jogler C."/>
        </authorList>
    </citation>
    <scope>NUCLEOTIDE SEQUENCE [LARGE SCALE GENOMIC DNA]</scope>
    <source>
        <strain evidence="3 4">I41</strain>
    </source>
</reference>
<dbReference type="EMBL" id="CP036339">
    <property type="protein sequence ID" value="QDT75420.1"/>
    <property type="molecule type" value="Genomic_DNA"/>
</dbReference>
<dbReference type="GO" id="GO:0006417">
    <property type="term" value="P:regulation of translation"/>
    <property type="evidence" value="ECO:0007669"/>
    <property type="project" value="TreeGrafter"/>
</dbReference>
<sequence>MSSGPSSHDRRHELLADRALFGLTAEELRELEFLGGDDAAIDELALTAAALDLGLHGHAMAHESLPDQLRQRTLQGVRKAVAEERKALPSIVPGSVERRVANELPRRDWLGWAVAAAALAVAAFSLGRQPNLGDLSPFDLRSELLAAANRDPGSVFQADWTKTEDPAAKAASGKVIWSDKLQRGVMEFSGLEANDPKQNQYQLWIFDADRPEATPVDGGVFDIPAGQKEVVVPIDARLPITKATLFAITVEKPGGVVVSDRKRLPLLAPVPKPEDAAKDPPAAESNE</sequence>
<dbReference type="KEGG" id="llh:I41_46300"/>
<dbReference type="InterPro" id="IPR051474">
    <property type="entry name" value="Anti-sigma-K/W_factor"/>
</dbReference>
<evidence type="ECO:0000313" key="4">
    <source>
        <dbReference type="Proteomes" id="UP000317909"/>
    </source>
</evidence>
<gene>
    <name evidence="3" type="ORF">I41_46300</name>
</gene>
<feature type="domain" description="Anti-sigma K factor RskA C-terminal" evidence="2">
    <location>
        <begin position="114"/>
        <end position="256"/>
    </location>
</feature>
<name>A0A517U469_9BACT</name>
<evidence type="ECO:0000259" key="2">
    <source>
        <dbReference type="Pfam" id="PF10099"/>
    </source>
</evidence>
<protein>
    <submittedName>
        <fullName evidence="3">Anti-sigma-K factor rskA</fullName>
    </submittedName>
</protein>
<dbReference type="AlphaFoldDB" id="A0A517U469"/>
<dbReference type="Pfam" id="PF10099">
    <property type="entry name" value="RskA_C"/>
    <property type="match status" value="1"/>
</dbReference>
<evidence type="ECO:0000256" key="1">
    <source>
        <dbReference type="SAM" id="MobiDB-lite"/>
    </source>
</evidence>
<feature type="region of interest" description="Disordered" evidence="1">
    <location>
        <begin position="268"/>
        <end position="287"/>
    </location>
</feature>
<dbReference type="RefSeq" id="WP_145435072.1">
    <property type="nucleotide sequence ID" value="NZ_CP036339.1"/>
</dbReference>
<dbReference type="InterPro" id="IPR018764">
    <property type="entry name" value="RskA_C"/>
</dbReference>
<accession>A0A517U469</accession>
<dbReference type="GO" id="GO:0016989">
    <property type="term" value="F:sigma factor antagonist activity"/>
    <property type="evidence" value="ECO:0007669"/>
    <property type="project" value="TreeGrafter"/>
</dbReference>
<dbReference type="PANTHER" id="PTHR37461:SF1">
    <property type="entry name" value="ANTI-SIGMA-K FACTOR RSKA"/>
    <property type="match status" value="1"/>
</dbReference>
<dbReference type="PANTHER" id="PTHR37461">
    <property type="entry name" value="ANTI-SIGMA-K FACTOR RSKA"/>
    <property type="match status" value="1"/>
</dbReference>
<keyword evidence="4" id="KW-1185">Reference proteome</keyword>
<proteinExistence type="predicted"/>
<dbReference type="Proteomes" id="UP000317909">
    <property type="component" value="Chromosome"/>
</dbReference>
<organism evidence="3 4">
    <name type="scientific">Lacipirellula limnantheis</name>
    <dbReference type="NCBI Taxonomy" id="2528024"/>
    <lineage>
        <taxon>Bacteria</taxon>
        <taxon>Pseudomonadati</taxon>
        <taxon>Planctomycetota</taxon>
        <taxon>Planctomycetia</taxon>
        <taxon>Pirellulales</taxon>
        <taxon>Lacipirellulaceae</taxon>
        <taxon>Lacipirellula</taxon>
    </lineage>
</organism>